<evidence type="ECO:0008006" key="5">
    <source>
        <dbReference type="Google" id="ProtNLM"/>
    </source>
</evidence>
<keyword evidence="2" id="KW-0812">Transmembrane</keyword>
<keyword evidence="2" id="KW-1133">Transmembrane helix</keyword>
<dbReference type="EMBL" id="JAGGLB010000008">
    <property type="protein sequence ID" value="MBP1991309.1"/>
    <property type="molecule type" value="Genomic_DNA"/>
</dbReference>
<gene>
    <name evidence="3" type="ORF">J2Z66_002916</name>
</gene>
<organism evidence="3 4">
    <name type="scientific">Paenibacillus eucommiae</name>
    <dbReference type="NCBI Taxonomy" id="1355755"/>
    <lineage>
        <taxon>Bacteria</taxon>
        <taxon>Bacillati</taxon>
        <taxon>Bacillota</taxon>
        <taxon>Bacilli</taxon>
        <taxon>Bacillales</taxon>
        <taxon>Paenibacillaceae</taxon>
        <taxon>Paenibacillus</taxon>
    </lineage>
</organism>
<evidence type="ECO:0000313" key="4">
    <source>
        <dbReference type="Proteomes" id="UP001519287"/>
    </source>
</evidence>
<feature type="coiled-coil region" evidence="1">
    <location>
        <begin position="37"/>
        <end position="93"/>
    </location>
</feature>
<sequence length="206" mass="22757">MSTVNSWMYIVLLGLVVIVYARLLPKKEAAAPKNTVVQEIEDTIEHFAAEMDEQNKTILDVFARTKQDYEAELAKLVSRMEQLEKQKGDLSHELNKIHISKETAAAANLQNSELIELNREPGLSKAAIAATESLASTSVQETGEEVSGAAKSPVYSGLSMKARYADLFQLYDQGRGVEAIAKKLGMNKGEVNLIIQLSRQEERPHA</sequence>
<keyword evidence="4" id="KW-1185">Reference proteome</keyword>
<accession>A0ABS4IUQ8</accession>
<proteinExistence type="predicted"/>
<keyword evidence="1" id="KW-0175">Coiled coil</keyword>
<evidence type="ECO:0000256" key="2">
    <source>
        <dbReference type="SAM" id="Phobius"/>
    </source>
</evidence>
<dbReference type="RefSeq" id="WP_209972064.1">
    <property type="nucleotide sequence ID" value="NZ_JAGGLB010000008.1"/>
</dbReference>
<evidence type="ECO:0000256" key="1">
    <source>
        <dbReference type="SAM" id="Coils"/>
    </source>
</evidence>
<comment type="caution">
    <text evidence="3">The sequence shown here is derived from an EMBL/GenBank/DDBJ whole genome shotgun (WGS) entry which is preliminary data.</text>
</comment>
<protein>
    <recommendedName>
        <fullName evidence="5">DUF2802 domain-containing protein</fullName>
    </recommendedName>
</protein>
<keyword evidence="2" id="KW-0472">Membrane</keyword>
<reference evidence="3 4" key="1">
    <citation type="submission" date="2021-03" db="EMBL/GenBank/DDBJ databases">
        <title>Genomic Encyclopedia of Type Strains, Phase IV (KMG-IV): sequencing the most valuable type-strain genomes for metagenomic binning, comparative biology and taxonomic classification.</title>
        <authorList>
            <person name="Goeker M."/>
        </authorList>
    </citation>
    <scope>NUCLEOTIDE SEQUENCE [LARGE SCALE GENOMIC DNA]</scope>
    <source>
        <strain evidence="3 4">DSM 26048</strain>
    </source>
</reference>
<evidence type="ECO:0000313" key="3">
    <source>
        <dbReference type="EMBL" id="MBP1991309.1"/>
    </source>
</evidence>
<name>A0ABS4IUQ8_9BACL</name>
<dbReference type="Proteomes" id="UP001519287">
    <property type="component" value="Unassembled WGS sequence"/>
</dbReference>
<feature type="transmembrane region" description="Helical" evidence="2">
    <location>
        <begin position="6"/>
        <end position="24"/>
    </location>
</feature>